<feature type="compositionally biased region" description="Basic and acidic residues" evidence="1">
    <location>
        <begin position="614"/>
        <end position="627"/>
    </location>
</feature>
<dbReference type="Gene3D" id="1.20.5.170">
    <property type="match status" value="1"/>
</dbReference>
<feature type="compositionally biased region" description="Low complexity" evidence="1">
    <location>
        <begin position="50"/>
        <end position="59"/>
    </location>
</feature>
<protein>
    <recommendedName>
        <fullName evidence="2">BZIP domain-containing protein</fullName>
    </recommendedName>
</protein>
<dbReference type="GO" id="GO:0003700">
    <property type="term" value="F:DNA-binding transcription factor activity"/>
    <property type="evidence" value="ECO:0007669"/>
    <property type="project" value="InterPro"/>
</dbReference>
<dbReference type="PROSITE" id="PS50217">
    <property type="entry name" value="BZIP"/>
    <property type="match status" value="1"/>
</dbReference>
<dbReference type="EMBL" id="BMAO01031874">
    <property type="protein sequence ID" value="GFQ78278.1"/>
    <property type="molecule type" value="Genomic_DNA"/>
</dbReference>
<feature type="domain" description="BZIP" evidence="2">
    <location>
        <begin position="591"/>
        <end position="648"/>
    </location>
</feature>
<feature type="compositionally biased region" description="Polar residues" evidence="1">
    <location>
        <begin position="346"/>
        <end position="357"/>
    </location>
</feature>
<sequence length="676" mass="75092">MAPIKNEPLDKNTAKSSPPTDTDVKYIDREIPDEPIDFSKKTKWTGSQDLSSPSPHLLPTPLSYNFPNNWERPLILQPPYTPTNGPSTSQSCIPLSSVLNRLNSPDRGESLRNGNKSLLPRRKEMLKRWKNKSSVEEVLKNRSPAKPFPAYYGQLNDTIPRLERQSSVREISKPTLSSKNQVLFENNLRFSNTGLSKLEMARVLAGEETSENRLIEQFYSGPSDHQILMSAPVANSSSRSKTLRNGSSNAHKYHVSSYTQRRRSDKASSFSQSNRESTFLPGPESSNSFEEAQGIPVRSSDSSSSPSFLPQPFNGVSPLDPGSQLTTQNFFDGSLTFRSGIWVNVTPQPTHTQNQPSGHDEEPDGNCDAKGRVKGRDGQNQQNGHDEEPDGNSNAKGRARRRNGQNQPNDHDEEPDGISNAKGRVKGRDGQNQPNGPDEEPGGNSNAKRRVKGRDSQNQPNDRDEEPEGISIAKGRAKGRDGQNQPNGPDEEPDGTSNAKSIAKGRNGQNQPNGHDEEPGGNSNVKGRVKGRDSQNQPNGPDGISNAKGRAKGRNGQNQPNGHDEDPGGNSNAEGRAKRRKGQPVPEEEKDEKYLKKREKGKKAAYLSRKRRRERELKTQNELKSTREENEVLKHNCQEMEYKLSMVEKFNCKPCFLKLRSFSLGLNLMSPQMDEH</sequence>
<proteinExistence type="predicted"/>
<organism evidence="3 4">
    <name type="scientific">Trichonephila clavata</name>
    <name type="common">Joro spider</name>
    <name type="synonym">Nephila clavata</name>
    <dbReference type="NCBI Taxonomy" id="2740835"/>
    <lineage>
        <taxon>Eukaryota</taxon>
        <taxon>Metazoa</taxon>
        <taxon>Ecdysozoa</taxon>
        <taxon>Arthropoda</taxon>
        <taxon>Chelicerata</taxon>
        <taxon>Arachnida</taxon>
        <taxon>Araneae</taxon>
        <taxon>Araneomorphae</taxon>
        <taxon>Entelegynae</taxon>
        <taxon>Araneoidea</taxon>
        <taxon>Nephilidae</taxon>
        <taxon>Trichonephila</taxon>
    </lineage>
</organism>
<evidence type="ECO:0000259" key="2">
    <source>
        <dbReference type="PROSITE" id="PS50217"/>
    </source>
</evidence>
<feature type="compositionally biased region" description="Polar residues" evidence="1">
    <location>
        <begin position="267"/>
        <end position="277"/>
    </location>
</feature>
<dbReference type="Proteomes" id="UP000887116">
    <property type="component" value="Unassembled WGS sequence"/>
</dbReference>
<reference evidence="3" key="1">
    <citation type="submission" date="2020-07" db="EMBL/GenBank/DDBJ databases">
        <title>Multicomponent nature underlies the extraordinary mechanical properties of spider dragline silk.</title>
        <authorList>
            <person name="Kono N."/>
            <person name="Nakamura H."/>
            <person name="Mori M."/>
            <person name="Yoshida Y."/>
            <person name="Ohtoshi R."/>
            <person name="Malay A.D."/>
            <person name="Moran D.A.P."/>
            <person name="Tomita M."/>
            <person name="Numata K."/>
            <person name="Arakawa K."/>
        </authorList>
    </citation>
    <scope>NUCLEOTIDE SEQUENCE</scope>
</reference>
<name>A0A8X6FEV2_TRICU</name>
<comment type="caution">
    <text evidence="3">The sequence shown here is derived from an EMBL/GenBank/DDBJ whole genome shotgun (WGS) entry which is preliminary data.</text>
</comment>
<feature type="compositionally biased region" description="Basic and acidic residues" evidence="1">
    <location>
        <begin position="22"/>
        <end position="40"/>
    </location>
</feature>
<feature type="compositionally biased region" description="Basic and acidic residues" evidence="1">
    <location>
        <begin position="367"/>
        <end position="377"/>
    </location>
</feature>
<evidence type="ECO:0000313" key="3">
    <source>
        <dbReference type="EMBL" id="GFQ78278.1"/>
    </source>
</evidence>
<dbReference type="SUPFAM" id="SSF57959">
    <property type="entry name" value="Leucine zipper domain"/>
    <property type="match status" value="1"/>
</dbReference>
<feature type="compositionally biased region" description="Basic residues" evidence="1">
    <location>
        <begin position="595"/>
        <end position="613"/>
    </location>
</feature>
<dbReference type="AlphaFoldDB" id="A0A8X6FEV2"/>
<keyword evidence="4" id="KW-1185">Reference proteome</keyword>
<feature type="compositionally biased region" description="Polar residues" evidence="1">
    <location>
        <begin position="233"/>
        <end position="250"/>
    </location>
</feature>
<feature type="region of interest" description="Disordered" evidence="1">
    <location>
        <begin position="232"/>
        <end position="327"/>
    </location>
</feature>
<accession>A0A8X6FEV2</accession>
<evidence type="ECO:0000313" key="4">
    <source>
        <dbReference type="Proteomes" id="UP000887116"/>
    </source>
</evidence>
<feature type="region of interest" description="Disordered" evidence="1">
    <location>
        <begin position="1"/>
        <end position="59"/>
    </location>
</feature>
<dbReference type="InterPro" id="IPR004827">
    <property type="entry name" value="bZIP"/>
</dbReference>
<gene>
    <name evidence="3" type="ORF">TNCT_438501</name>
</gene>
<evidence type="ECO:0000256" key="1">
    <source>
        <dbReference type="SAM" id="MobiDB-lite"/>
    </source>
</evidence>
<feature type="region of interest" description="Disordered" evidence="1">
    <location>
        <begin position="346"/>
        <end position="627"/>
    </location>
</feature>
<dbReference type="InterPro" id="IPR046347">
    <property type="entry name" value="bZIP_sf"/>
</dbReference>